<dbReference type="PROSITE" id="PS00108">
    <property type="entry name" value="PROTEIN_KINASE_ST"/>
    <property type="match status" value="1"/>
</dbReference>
<evidence type="ECO:0000256" key="6">
    <source>
        <dbReference type="ARBA" id="ARBA00022840"/>
    </source>
</evidence>
<keyword evidence="5" id="KW-0418">Kinase</keyword>
<dbReference type="EMBL" id="CM035412">
    <property type="protein sequence ID" value="KAH7432967.1"/>
    <property type="molecule type" value="Genomic_DNA"/>
</dbReference>
<protein>
    <recommendedName>
        <fullName evidence="8">Protein kinase domain-containing protein</fullName>
    </recommendedName>
</protein>
<dbReference type="EMBL" id="CM035412">
    <property type="protein sequence ID" value="KAH7432966.1"/>
    <property type="molecule type" value="Genomic_DNA"/>
</dbReference>
<dbReference type="FunFam" id="3.30.200.20:FF:000216">
    <property type="entry name" value="Putative serine/threonine-protein kinase dyrk2"/>
    <property type="match status" value="1"/>
</dbReference>
<organism evidence="9 10">
    <name type="scientific">Ceratopteris richardii</name>
    <name type="common">Triangle waterfern</name>
    <dbReference type="NCBI Taxonomy" id="49495"/>
    <lineage>
        <taxon>Eukaryota</taxon>
        <taxon>Viridiplantae</taxon>
        <taxon>Streptophyta</taxon>
        <taxon>Embryophyta</taxon>
        <taxon>Tracheophyta</taxon>
        <taxon>Polypodiopsida</taxon>
        <taxon>Polypodiidae</taxon>
        <taxon>Polypodiales</taxon>
        <taxon>Pteridineae</taxon>
        <taxon>Pteridaceae</taxon>
        <taxon>Parkerioideae</taxon>
        <taxon>Ceratopteris</taxon>
    </lineage>
</organism>
<proteinExistence type="predicted"/>
<feature type="region of interest" description="Disordered" evidence="7">
    <location>
        <begin position="798"/>
        <end position="862"/>
    </location>
</feature>
<evidence type="ECO:0000256" key="2">
    <source>
        <dbReference type="ARBA" id="ARBA00022553"/>
    </source>
</evidence>
<dbReference type="PANTHER" id="PTHR24058:SF124">
    <property type="entry name" value="PROTEIN KINASE SUPERFAMILY PROTEIN"/>
    <property type="match status" value="1"/>
</dbReference>
<feature type="region of interest" description="Disordered" evidence="7">
    <location>
        <begin position="47"/>
        <end position="86"/>
    </location>
</feature>
<dbReference type="OrthoDB" id="9332038at2759"/>
<feature type="compositionally biased region" description="Basic and acidic residues" evidence="7">
    <location>
        <begin position="798"/>
        <end position="808"/>
    </location>
</feature>
<dbReference type="Proteomes" id="UP000825935">
    <property type="component" value="Chromosome 7"/>
</dbReference>
<dbReference type="FunFam" id="1.10.510.10:FF:000380">
    <property type="entry name" value="Serine/threonine-protein kinase ppk15"/>
    <property type="match status" value="1"/>
</dbReference>
<feature type="compositionally biased region" description="Polar residues" evidence="7">
    <location>
        <begin position="47"/>
        <end position="74"/>
    </location>
</feature>
<dbReference type="PROSITE" id="PS50011">
    <property type="entry name" value="PROTEIN_KINASE_DOM"/>
    <property type="match status" value="1"/>
</dbReference>
<comment type="caution">
    <text evidence="9">The sequence shown here is derived from an EMBL/GenBank/DDBJ whole genome shotgun (WGS) entry which is preliminary data.</text>
</comment>
<dbReference type="Gene3D" id="3.30.200.20">
    <property type="entry name" value="Phosphorylase Kinase, domain 1"/>
    <property type="match status" value="1"/>
</dbReference>
<dbReference type="CDD" id="cd14133">
    <property type="entry name" value="PKc_DYRK_like"/>
    <property type="match status" value="1"/>
</dbReference>
<evidence type="ECO:0000259" key="8">
    <source>
        <dbReference type="PROSITE" id="PS50011"/>
    </source>
</evidence>
<dbReference type="Pfam" id="PF00069">
    <property type="entry name" value="Pkinase"/>
    <property type="match status" value="1"/>
</dbReference>
<dbReference type="PANTHER" id="PTHR24058">
    <property type="entry name" value="DUAL SPECIFICITY PROTEIN KINASE"/>
    <property type="match status" value="1"/>
</dbReference>
<dbReference type="SUPFAM" id="SSF56112">
    <property type="entry name" value="Protein kinase-like (PK-like)"/>
    <property type="match status" value="1"/>
</dbReference>
<dbReference type="GO" id="GO:0005524">
    <property type="term" value="F:ATP binding"/>
    <property type="evidence" value="ECO:0007669"/>
    <property type="project" value="UniProtKB-KW"/>
</dbReference>
<keyword evidence="4" id="KW-0547">Nucleotide-binding</keyword>
<name>A0A8T2UAQ4_CERRI</name>
<evidence type="ECO:0000256" key="4">
    <source>
        <dbReference type="ARBA" id="ARBA00022741"/>
    </source>
</evidence>
<evidence type="ECO:0000313" key="9">
    <source>
        <dbReference type="EMBL" id="KAH7432967.1"/>
    </source>
</evidence>
<keyword evidence="6" id="KW-0067">ATP-binding</keyword>
<dbReference type="SMART" id="SM00220">
    <property type="entry name" value="S_TKc"/>
    <property type="match status" value="1"/>
</dbReference>
<sequence length="1316" mass="147733">MSEPVELILEFLRRHRFPMAEAALKAELLTRGDDSRHITPPDYSLHLNPQSHSPADIQNNPITGGTTEEQNTVKTGGEHNLDNCTGNATETFSQDVWALPEKQLYVEYELGVKKILDSSSPISQRVASDEISTTLKDEAIHPPNAEQQVAFPVQTGDKTSQGTNSTFSGKDKEVASSVGSEKRFHVEHLNPSCKEEFKQDVHALMNCNEDICQQQNTEPRSRFLGSQLYSINERPHEDSQNVDLNPVLAGPPCVTLSFTPQEGTKHYGHENQGKELVSSPILQDQQIGVNTNWIECNGVSPLQTLHVISSDTVKEKSSSEFVTKVLLPCSLQNTSNTPEQIMAAPERNMSDDVKTAMKILDDDENTASVVSQLTSSGNCGLNSQLQTLPLDISGTNMTRVLPRLPPVRLHFDGKNMDPLMKEGLYVDHKTLRSTSNGSECDGHDMGKESFGFGMADDLLLGHEQLNSGPKRSTFRPSVSQGIVGAFSDQMYGFTNVADGWYTEEYCGSDTYEDDDDPGYTRQPIQDEEWFLAHEIDYPTDDERSKQYTDKHTLKNVLQSRRGDEDNYSFGEESYFSGEDYYRLHASNQAQYKTEEAKLMNLEGQHSGSINVHSPHIDSNSLALLEVDNRSYNRYSREAPKCETEVQQMQSQLAWKGFVGHPNDIDEGDKVSTVCADGIDDDYHGSVRSGGVFVSSDIADVGSEVRDSLPGGSSEGEIESFKDQELDTFKPADGAFDPNKLHDIEKDGCKESRNSSMHPLEEGNIKHDMLLQYYNEAWGLCKKTDKQLTTSVAEAKEQLKGKHLTDHRNMGSLDNGSSLLEGFSFPSPSSTGEVPDSTAGPGKSYRLNRGPQTEGDGVGGYDNDMIKPDNTHMIGPDKTLSVWKQKSNNSSPIICSNEDNLKKLDLPNHANGSLYSTFYYGNVEAKKNDSNDGPESGRQLLTMCPQPTLQEEEDLLAGHEEIRALSESDEQYEIFDLRIVHRKNRTGFEEDKDFPILINSIIAGRYHVTEYLGSAAFSKAIQAHDLHTGMDVCMKIIKNNKDFFDQSLDEIKLLKFVNMHDPVDKYHILRLYDYFYHREHLFIVCELLRANLYEFHKFNRESGGEVYFTMPRLQSITRQCLEALEFLHRLGIIHCDLKPENILVKSYSRCEIKIIDLGSSCFQTDHLCSYVQSRSYRAPEVILGLPYDSKIDIWSLGCILAELCTGNVLFQNDSLATLLARVVGILGPIDLEVLASGRDTYKYFTKSYMIYERNQDTDQLEYLIPKRTSLSHRLPMGDEGFVEFVRYLLQSNPSKRPTASEALLHPWLSYPYEPISS</sequence>
<keyword evidence="3" id="KW-0808">Transferase</keyword>
<keyword evidence="1" id="KW-0723">Serine/threonine-protein kinase</keyword>
<dbReference type="InterPro" id="IPR050494">
    <property type="entry name" value="Ser_Thr_dual-spec_kinase"/>
</dbReference>
<evidence type="ECO:0000256" key="5">
    <source>
        <dbReference type="ARBA" id="ARBA00022777"/>
    </source>
</evidence>
<dbReference type="Gene3D" id="1.10.510.10">
    <property type="entry name" value="Transferase(Phosphotransferase) domain 1"/>
    <property type="match status" value="1"/>
</dbReference>
<dbReference type="GO" id="GO:0004674">
    <property type="term" value="F:protein serine/threonine kinase activity"/>
    <property type="evidence" value="ECO:0007669"/>
    <property type="project" value="UniProtKB-KW"/>
</dbReference>
<evidence type="ECO:0000313" key="10">
    <source>
        <dbReference type="Proteomes" id="UP000825935"/>
    </source>
</evidence>
<dbReference type="InterPro" id="IPR000719">
    <property type="entry name" value="Prot_kinase_dom"/>
</dbReference>
<feature type="domain" description="Protein kinase" evidence="8">
    <location>
        <begin position="1005"/>
        <end position="1307"/>
    </location>
</feature>
<dbReference type="InterPro" id="IPR008271">
    <property type="entry name" value="Ser/Thr_kinase_AS"/>
</dbReference>
<dbReference type="InterPro" id="IPR011009">
    <property type="entry name" value="Kinase-like_dom_sf"/>
</dbReference>
<evidence type="ECO:0000256" key="7">
    <source>
        <dbReference type="SAM" id="MobiDB-lite"/>
    </source>
</evidence>
<keyword evidence="10" id="KW-1185">Reference proteome</keyword>
<gene>
    <name evidence="9" type="ORF">KP509_07G048200</name>
</gene>
<evidence type="ECO:0000256" key="3">
    <source>
        <dbReference type="ARBA" id="ARBA00022679"/>
    </source>
</evidence>
<keyword evidence="2" id="KW-0597">Phosphoprotein</keyword>
<accession>A0A8T2UAQ4</accession>
<evidence type="ECO:0000256" key="1">
    <source>
        <dbReference type="ARBA" id="ARBA00022527"/>
    </source>
</evidence>
<reference evidence="9" key="1">
    <citation type="submission" date="2021-08" db="EMBL/GenBank/DDBJ databases">
        <title>WGS assembly of Ceratopteris richardii.</title>
        <authorList>
            <person name="Marchant D.B."/>
            <person name="Chen G."/>
            <person name="Jenkins J."/>
            <person name="Shu S."/>
            <person name="Leebens-Mack J."/>
            <person name="Grimwood J."/>
            <person name="Schmutz J."/>
            <person name="Soltis P."/>
            <person name="Soltis D."/>
            <person name="Chen Z.-H."/>
        </authorList>
    </citation>
    <scope>NUCLEOTIDE SEQUENCE</scope>
    <source>
        <strain evidence="9">Whitten #5841</strain>
        <tissue evidence="9">Leaf</tissue>
    </source>
</reference>